<feature type="region of interest" description="Disordered" evidence="1">
    <location>
        <begin position="172"/>
        <end position="203"/>
    </location>
</feature>
<keyword evidence="2" id="KW-0732">Signal</keyword>
<feature type="compositionally biased region" description="Polar residues" evidence="1">
    <location>
        <begin position="187"/>
        <end position="203"/>
    </location>
</feature>
<feature type="compositionally biased region" description="Basic residues" evidence="1">
    <location>
        <begin position="217"/>
        <end position="226"/>
    </location>
</feature>
<feature type="compositionally biased region" description="Low complexity" evidence="1">
    <location>
        <begin position="418"/>
        <end position="428"/>
    </location>
</feature>
<evidence type="ECO:0000256" key="2">
    <source>
        <dbReference type="SAM" id="SignalP"/>
    </source>
</evidence>
<organism evidence="3 4">
    <name type="scientific">Lottia gigantea</name>
    <name type="common">Giant owl limpet</name>
    <dbReference type="NCBI Taxonomy" id="225164"/>
    <lineage>
        <taxon>Eukaryota</taxon>
        <taxon>Metazoa</taxon>
        <taxon>Spiralia</taxon>
        <taxon>Lophotrochozoa</taxon>
        <taxon>Mollusca</taxon>
        <taxon>Gastropoda</taxon>
        <taxon>Patellogastropoda</taxon>
        <taxon>Lottioidea</taxon>
        <taxon>Lottiidae</taxon>
        <taxon>Lottia</taxon>
    </lineage>
</organism>
<feature type="region of interest" description="Disordered" evidence="1">
    <location>
        <begin position="275"/>
        <end position="352"/>
    </location>
</feature>
<dbReference type="RefSeq" id="XP_009054334.1">
    <property type="nucleotide sequence ID" value="XM_009056086.1"/>
</dbReference>
<dbReference type="Proteomes" id="UP000030746">
    <property type="component" value="Unassembled WGS sequence"/>
</dbReference>
<feature type="compositionally biased region" description="Basic residues" evidence="1">
    <location>
        <begin position="172"/>
        <end position="183"/>
    </location>
</feature>
<feature type="region of interest" description="Disordered" evidence="1">
    <location>
        <begin position="217"/>
        <end position="238"/>
    </location>
</feature>
<dbReference type="GeneID" id="20248845"/>
<protein>
    <submittedName>
        <fullName evidence="3">Uncharacterized protein</fullName>
    </submittedName>
</protein>
<evidence type="ECO:0000313" key="3">
    <source>
        <dbReference type="EMBL" id="ESO95146.1"/>
    </source>
</evidence>
<evidence type="ECO:0000313" key="4">
    <source>
        <dbReference type="Proteomes" id="UP000030746"/>
    </source>
</evidence>
<evidence type="ECO:0000256" key="1">
    <source>
        <dbReference type="SAM" id="MobiDB-lite"/>
    </source>
</evidence>
<feature type="region of interest" description="Disordered" evidence="1">
    <location>
        <begin position="366"/>
        <end position="432"/>
    </location>
</feature>
<feature type="compositionally biased region" description="Basic and acidic residues" evidence="1">
    <location>
        <begin position="281"/>
        <end position="299"/>
    </location>
</feature>
<feature type="signal peptide" evidence="2">
    <location>
        <begin position="1"/>
        <end position="19"/>
    </location>
</feature>
<feature type="compositionally biased region" description="Basic residues" evidence="1">
    <location>
        <begin position="313"/>
        <end position="325"/>
    </location>
</feature>
<reference evidence="3 4" key="1">
    <citation type="journal article" date="2013" name="Nature">
        <title>Insights into bilaterian evolution from three spiralian genomes.</title>
        <authorList>
            <person name="Simakov O."/>
            <person name="Marletaz F."/>
            <person name="Cho S.J."/>
            <person name="Edsinger-Gonzales E."/>
            <person name="Havlak P."/>
            <person name="Hellsten U."/>
            <person name="Kuo D.H."/>
            <person name="Larsson T."/>
            <person name="Lv J."/>
            <person name="Arendt D."/>
            <person name="Savage R."/>
            <person name="Osoegawa K."/>
            <person name="de Jong P."/>
            <person name="Grimwood J."/>
            <person name="Chapman J.A."/>
            <person name="Shapiro H."/>
            <person name="Aerts A."/>
            <person name="Otillar R.P."/>
            <person name="Terry A.Y."/>
            <person name="Boore J.L."/>
            <person name="Grigoriev I.V."/>
            <person name="Lindberg D.R."/>
            <person name="Seaver E.C."/>
            <person name="Weisblat D.A."/>
            <person name="Putnam N.H."/>
            <person name="Rokhsar D.S."/>
        </authorList>
    </citation>
    <scope>NUCLEOTIDE SEQUENCE [LARGE SCALE GENOMIC DNA]</scope>
</reference>
<gene>
    <name evidence="3" type="ORF">LOTGIDRAFT_232225</name>
</gene>
<feature type="chain" id="PRO_5004717340" evidence="2">
    <location>
        <begin position="20"/>
        <end position="450"/>
    </location>
</feature>
<sequence>MKFFILLLLCIGCPCLITADCIIDELDIVVTINRQPKSVCSFRNENFHEGRSVRECNIDCTCMVGRLTCCSKSKTHCQRAESCRKVIFDFNTSLFTRSLVTCEEKVKTKLVPVYDHISKNVVKSKVVTIQPPQQIKLTTPAKIVEPPPENIAQRKRRLNIARIMRINRARRRKLARAQRRKASAKSTSVKKPSSISNNSSQKGMSLLDRLRYNGARRRQTMKKKTRVASAQVDKNRAASGSVGKQAIIKEQKQATKRFTFEQMIRKNHERRLRKMRKKLSKGRDAVQSKEAASTKETKQASEGLTYEEMFKKNHERRLRKMRKKLSQGTAAVQSKKAASTKETKQASDGLTYEEMFKKNHERRLRKMRKKLSKGTAAVQSTKAASTKEKKKASEGLTYEEMLRRDSERRNKKRRRLNANRSSYLLNAMRRNRLRRERLRQQRLANLNKSQ</sequence>
<dbReference type="AlphaFoldDB" id="V4ANF0"/>
<dbReference type="CTD" id="20248845"/>
<dbReference type="KEGG" id="lgi:LOTGIDRAFT_232225"/>
<name>V4ANF0_LOTGI</name>
<dbReference type="EMBL" id="KB201701">
    <property type="protein sequence ID" value="ESO95146.1"/>
    <property type="molecule type" value="Genomic_DNA"/>
</dbReference>
<keyword evidence="4" id="KW-1185">Reference proteome</keyword>
<proteinExistence type="predicted"/>
<dbReference type="HOGENOM" id="CLU_608726_0_0_1"/>
<accession>V4ANF0</accession>